<evidence type="ECO:0000256" key="1">
    <source>
        <dbReference type="SAM" id="Phobius"/>
    </source>
</evidence>
<sequence length="84" mass="9180">MTDVILGILWFFTAGSWLLSAIVFYFSFSGMRSMVLMGSNYGLFGAFQGIAFGIMLIAVGTIFGGLAALISEVRNTRQVLQKEE</sequence>
<dbReference type="EMBL" id="SNWX01000032">
    <property type="protein sequence ID" value="TDO77730.1"/>
    <property type="molecule type" value="Genomic_DNA"/>
</dbReference>
<accession>A0A4R6LE36</accession>
<dbReference type="RefSeq" id="WP_133516107.1">
    <property type="nucleotide sequence ID" value="NZ_SNWX01000032.1"/>
</dbReference>
<gene>
    <name evidence="2" type="ORF">DFR79_13262</name>
</gene>
<evidence type="ECO:0000313" key="3">
    <source>
        <dbReference type="Proteomes" id="UP000295064"/>
    </source>
</evidence>
<keyword evidence="1" id="KW-0472">Membrane</keyword>
<protein>
    <submittedName>
        <fullName evidence="2">Uncharacterized protein</fullName>
    </submittedName>
</protein>
<dbReference type="AlphaFoldDB" id="A0A4R6LE36"/>
<feature type="transmembrane region" description="Helical" evidence="1">
    <location>
        <begin position="46"/>
        <end position="70"/>
    </location>
</feature>
<evidence type="ECO:0000313" key="2">
    <source>
        <dbReference type="EMBL" id="TDO77730.1"/>
    </source>
</evidence>
<keyword evidence="1" id="KW-1133">Transmembrane helix</keyword>
<name>A0A4R6LE36_9FIRM</name>
<dbReference type="Proteomes" id="UP000295064">
    <property type="component" value="Unassembled WGS sequence"/>
</dbReference>
<proteinExistence type="predicted"/>
<feature type="transmembrane region" description="Helical" evidence="1">
    <location>
        <begin position="7"/>
        <end position="26"/>
    </location>
</feature>
<keyword evidence="1" id="KW-0812">Transmembrane</keyword>
<reference evidence="2 3" key="1">
    <citation type="submission" date="2019-03" db="EMBL/GenBank/DDBJ databases">
        <title>Subsurface microbial communities from deep shales in Ohio and West Virginia, USA.</title>
        <authorList>
            <person name="Wrighton K."/>
        </authorList>
    </citation>
    <scope>NUCLEOTIDE SEQUENCE [LARGE SCALE GENOMIC DNA]</scope>
    <source>
        <strain evidence="2 3">MA284_T2</strain>
    </source>
</reference>
<comment type="caution">
    <text evidence="2">The sequence shown here is derived from an EMBL/GenBank/DDBJ whole genome shotgun (WGS) entry which is preliminary data.</text>
</comment>
<organism evidence="2 3">
    <name type="scientific">Halanaerobium saccharolyticum</name>
    <dbReference type="NCBI Taxonomy" id="43595"/>
    <lineage>
        <taxon>Bacteria</taxon>
        <taxon>Bacillati</taxon>
        <taxon>Bacillota</taxon>
        <taxon>Clostridia</taxon>
        <taxon>Halanaerobiales</taxon>
        <taxon>Halanaerobiaceae</taxon>
        <taxon>Halanaerobium</taxon>
    </lineage>
</organism>